<evidence type="ECO:0000313" key="3">
    <source>
        <dbReference type="Proteomes" id="UP001548590"/>
    </source>
</evidence>
<protein>
    <submittedName>
        <fullName evidence="2">Uncharacterized protein</fullName>
    </submittedName>
</protein>
<proteinExistence type="predicted"/>
<name>A0ABV2CQA2_9RHOO</name>
<evidence type="ECO:0000256" key="1">
    <source>
        <dbReference type="SAM" id="SignalP"/>
    </source>
</evidence>
<feature type="signal peptide" evidence="1">
    <location>
        <begin position="1"/>
        <end position="19"/>
    </location>
</feature>
<gene>
    <name evidence="2" type="ORF">ABVT11_09645</name>
</gene>
<keyword evidence="3" id="KW-1185">Reference proteome</keyword>
<organism evidence="2 3">
    <name type="scientific">Uliginosibacterium paludis</name>
    <dbReference type="NCBI Taxonomy" id="1615952"/>
    <lineage>
        <taxon>Bacteria</taxon>
        <taxon>Pseudomonadati</taxon>
        <taxon>Pseudomonadota</taxon>
        <taxon>Betaproteobacteria</taxon>
        <taxon>Rhodocyclales</taxon>
        <taxon>Zoogloeaceae</taxon>
        <taxon>Uliginosibacterium</taxon>
    </lineage>
</organism>
<accession>A0ABV2CQA2</accession>
<evidence type="ECO:0000313" key="2">
    <source>
        <dbReference type="EMBL" id="MET1490089.1"/>
    </source>
</evidence>
<feature type="chain" id="PRO_5047104387" evidence="1">
    <location>
        <begin position="20"/>
        <end position="351"/>
    </location>
</feature>
<dbReference type="Proteomes" id="UP001548590">
    <property type="component" value="Unassembled WGS sequence"/>
</dbReference>
<dbReference type="EMBL" id="JBEWLZ010000004">
    <property type="protein sequence ID" value="MET1490089.1"/>
    <property type="molecule type" value="Genomic_DNA"/>
</dbReference>
<keyword evidence="1" id="KW-0732">Signal</keyword>
<comment type="caution">
    <text evidence="2">The sequence shown here is derived from an EMBL/GenBank/DDBJ whole genome shotgun (WGS) entry which is preliminary data.</text>
</comment>
<sequence length="351" mass="37965">MPRLVSLLTLALLSAAVQASPSPAGLWQGRIGKQDAVACFNADGSGLYYYLKHDNDLVLNPEGHNTWREESLGSARLTGRWTLNQISAETLEGDWTTSKGKSATPIRLARLALADKSSGKDACSDAAFLQPRLLALPREAGAAQDTGGLRWQEVSAFKGAVSGVRLIETQPSPLGQALEKRLDESLAARFECRAGVADREPGSRDMWSFESHEKLLHVSPAFVVLAWQSATDCGGAHPDGGDGAVVLDRRSGTELKPENWFKPPYAREISAGSALGKLLIAPYRKGEPECLEAVRQSFGWVSWPTPAGMVFQPGVAHVAIGCVDQHTLPWKTVAPFLNDQGQQLMREFAPR</sequence>
<reference evidence="2 3" key="1">
    <citation type="submission" date="2024-07" db="EMBL/GenBank/DDBJ databases">
        <title>Uliginosibacterium paludis KCTC:42655.</title>
        <authorList>
            <person name="Kim M.K."/>
        </authorList>
    </citation>
    <scope>NUCLEOTIDE SEQUENCE [LARGE SCALE GENOMIC DNA]</scope>
    <source>
        <strain evidence="2 3">KCTC 42655</strain>
    </source>
</reference>
<dbReference type="RefSeq" id="WP_345923556.1">
    <property type="nucleotide sequence ID" value="NZ_JBDIVF010000001.1"/>
</dbReference>